<gene>
    <name evidence="1" type="ORF">EPI10_015115</name>
</gene>
<reference evidence="2" key="1">
    <citation type="journal article" date="2019" name="Plant Biotechnol. J.">
        <title>Genome sequencing of the Australian wild diploid species Gossypium australe highlights disease resistance and delayed gland morphogenesis.</title>
        <authorList>
            <person name="Cai Y."/>
            <person name="Cai X."/>
            <person name="Wang Q."/>
            <person name="Wang P."/>
            <person name="Zhang Y."/>
            <person name="Cai C."/>
            <person name="Xu Y."/>
            <person name="Wang K."/>
            <person name="Zhou Z."/>
            <person name="Wang C."/>
            <person name="Geng S."/>
            <person name="Li B."/>
            <person name="Dong Q."/>
            <person name="Hou Y."/>
            <person name="Wang H."/>
            <person name="Ai P."/>
            <person name="Liu Z."/>
            <person name="Yi F."/>
            <person name="Sun M."/>
            <person name="An G."/>
            <person name="Cheng J."/>
            <person name="Zhang Y."/>
            <person name="Shi Q."/>
            <person name="Xie Y."/>
            <person name="Shi X."/>
            <person name="Chang Y."/>
            <person name="Huang F."/>
            <person name="Chen Y."/>
            <person name="Hong S."/>
            <person name="Mi L."/>
            <person name="Sun Q."/>
            <person name="Zhang L."/>
            <person name="Zhou B."/>
            <person name="Peng R."/>
            <person name="Zhang X."/>
            <person name="Liu F."/>
        </authorList>
    </citation>
    <scope>NUCLEOTIDE SEQUENCE [LARGE SCALE GENOMIC DNA]</scope>
    <source>
        <strain evidence="2">cv. PA1801</strain>
    </source>
</reference>
<dbReference type="AlphaFoldDB" id="A0A5B6VJQ6"/>
<dbReference type="Proteomes" id="UP000325315">
    <property type="component" value="Unassembled WGS sequence"/>
</dbReference>
<proteinExistence type="predicted"/>
<evidence type="ECO:0000313" key="1">
    <source>
        <dbReference type="EMBL" id="KAA3469316.1"/>
    </source>
</evidence>
<name>A0A5B6VJQ6_9ROSI</name>
<dbReference type="EMBL" id="SMMG02000006">
    <property type="protein sequence ID" value="KAA3469316.1"/>
    <property type="molecule type" value="Genomic_DNA"/>
</dbReference>
<sequence length="126" mass="15148">MQKELNLQQRRWIKLLKDYDCEIEYHLGKENVVVDALSRNKTNPLTTNKREGYVDRDLIRWVRQVEQGVQRGFALNGKGILCFRGRLWEPYGEEFRHANLTEAHSSPYTMHPGNNKMYRDLYELYW</sequence>
<protein>
    <submittedName>
        <fullName evidence="1">Integrase</fullName>
    </submittedName>
</protein>
<accession>A0A5B6VJQ6</accession>
<keyword evidence="2" id="KW-1185">Reference proteome</keyword>
<organism evidence="1 2">
    <name type="scientific">Gossypium australe</name>
    <dbReference type="NCBI Taxonomy" id="47621"/>
    <lineage>
        <taxon>Eukaryota</taxon>
        <taxon>Viridiplantae</taxon>
        <taxon>Streptophyta</taxon>
        <taxon>Embryophyta</taxon>
        <taxon>Tracheophyta</taxon>
        <taxon>Spermatophyta</taxon>
        <taxon>Magnoliopsida</taxon>
        <taxon>eudicotyledons</taxon>
        <taxon>Gunneridae</taxon>
        <taxon>Pentapetalae</taxon>
        <taxon>rosids</taxon>
        <taxon>malvids</taxon>
        <taxon>Malvales</taxon>
        <taxon>Malvaceae</taxon>
        <taxon>Malvoideae</taxon>
        <taxon>Gossypium</taxon>
    </lineage>
</organism>
<evidence type="ECO:0000313" key="2">
    <source>
        <dbReference type="Proteomes" id="UP000325315"/>
    </source>
</evidence>
<comment type="caution">
    <text evidence="1">The sequence shown here is derived from an EMBL/GenBank/DDBJ whole genome shotgun (WGS) entry which is preliminary data.</text>
</comment>
<dbReference type="OrthoDB" id="1938712at2759"/>